<dbReference type="EMBL" id="CP006664">
    <property type="protein sequence ID" value="AIJ09282.1"/>
    <property type="molecule type" value="Genomic_DNA"/>
</dbReference>
<organism evidence="1 2">
    <name type="scientific">Edwardsiella anguillarum ET080813</name>
    <dbReference type="NCBI Taxonomy" id="667120"/>
    <lineage>
        <taxon>Bacteria</taxon>
        <taxon>Pseudomonadati</taxon>
        <taxon>Pseudomonadota</taxon>
        <taxon>Gammaproteobacteria</taxon>
        <taxon>Enterobacterales</taxon>
        <taxon>Hafniaceae</taxon>
        <taxon>Edwardsiella</taxon>
    </lineage>
</organism>
<dbReference type="Proteomes" id="UP000028681">
    <property type="component" value="Chromosome"/>
</dbReference>
<evidence type="ECO:0000313" key="2">
    <source>
        <dbReference type="Proteomes" id="UP000028681"/>
    </source>
</evidence>
<reference evidence="1 2" key="1">
    <citation type="journal article" date="2012" name="PLoS ONE">
        <title>Edwardsiella comparative phylogenomics reveal the new intra/inter-species taxonomic relationships, virulence evolution and niche adaptation mechanisms.</title>
        <authorList>
            <person name="Yang M."/>
            <person name="Lv Y."/>
            <person name="Xiao J."/>
            <person name="Wu H."/>
            <person name="Zheng H."/>
            <person name="Liu Q."/>
            <person name="Zhang Y."/>
            <person name="Wang Q."/>
        </authorList>
    </citation>
    <scope>NUCLEOTIDE SEQUENCE [LARGE SCALE GENOMIC DNA]</scope>
    <source>
        <strain evidence="2">080813</strain>
    </source>
</reference>
<sequence length="54" mass="6192">MKAVSSELGDQAALIAVELWSFSPENDEFNWHHYDAVDVAKEMIKNHHGMLTYD</sequence>
<proteinExistence type="predicted"/>
<protein>
    <submittedName>
        <fullName evidence="1">Uncharacterized protein</fullName>
    </submittedName>
</protein>
<dbReference type="HOGENOM" id="CLU_3042955_0_0_6"/>
<dbReference type="AlphaFoldDB" id="A0A076LRH7"/>
<gene>
    <name evidence="1" type="ORF">ETEE_2850</name>
</gene>
<dbReference type="KEGG" id="ete:ETEE_2850"/>
<name>A0A076LRH7_9GAMM</name>
<accession>A0A076LRH7</accession>
<evidence type="ECO:0000313" key="1">
    <source>
        <dbReference type="EMBL" id="AIJ09282.1"/>
    </source>
</evidence>